<protein>
    <submittedName>
        <fullName evidence="2">Uncharacterized protein</fullName>
    </submittedName>
</protein>
<dbReference type="AlphaFoldDB" id="A0A1X1XXV3"/>
<dbReference type="Proteomes" id="UP000466396">
    <property type="component" value="Chromosome"/>
</dbReference>
<dbReference type="GO" id="GO:0005829">
    <property type="term" value="C:cytosol"/>
    <property type="evidence" value="ECO:0007669"/>
    <property type="project" value="TreeGrafter"/>
</dbReference>
<dbReference type="GO" id="GO:0016627">
    <property type="term" value="F:oxidoreductase activity, acting on the CH-CH group of donors"/>
    <property type="evidence" value="ECO:0007669"/>
    <property type="project" value="TreeGrafter"/>
</dbReference>
<proteinExistence type="predicted"/>
<dbReference type="InterPro" id="IPR019965">
    <property type="entry name" value="PPOX_F420-dep_Rv2061_put"/>
</dbReference>
<sequence>MNRLGVLARVYLVAVTALVGVATVGIGVWCLVDPTSFAEVVQFHAHRHFLHDVGAFQLGLGAALLLALIWGDALATALAGFIVANTVHTVNHVMDLDVGGSVAQAWALGAVSVALVVAFALRLRQLGYVLGPVATATSQSLAPFVRQKTIRLTTYRKDGTGGSSPVSIVVDGDRAYFRSFERAIKVRRIRRNPNVDFGPATASGRPTGSTQPGGVRLLDGAEYRKAGRLLRQKYPFLHGVVVPLAHRLMRDKFGRTVHAELIPSPAYDALGQPASRSTYDRCVEN</sequence>
<evidence type="ECO:0000256" key="1">
    <source>
        <dbReference type="ARBA" id="ARBA00023002"/>
    </source>
</evidence>
<dbReference type="InterPro" id="IPR052019">
    <property type="entry name" value="F420H2_bilvrd_red/Heme_oxyg"/>
</dbReference>
<dbReference type="STRING" id="169765.AWC15_05360"/>
<dbReference type="PANTHER" id="PTHR35176:SF11">
    <property type="entry name" value="PYRIDOXAMINE 5'-PHOSPHATE OXIDASE FAMILY PROTEIN"/>
    <property type="match status" value="1"/>
</dbReference>
<reference evidence="2 3" key="1">
    <citation type="journal article" date="2019" name="Emerg. Microbes Infect.">
        <title>Comprehensive subspecies identification of 175 nontuberculous mycobacteria species based on 7547 genomic profiles.</title>
        <authorList>
            <person name="Matsumoto Y."/>
            <person name="Kinjo T."/>
            <person name="Motooka D."/>
            <person name="Nabeya D."/>
            <person name="Jung N."/>
            <person name="Uechi K."/>
            <person name="Horii T."/>
            <person name="Iida T."/>
            <person name="Fujita J."/>
            <person name="Nakamura S."/>
        </authorList>
    </citation>
    <scope>NUCLEOTIDE SEQUENCE [LARGE SCALE GENOMIC DNA]</scope>
    <source>
        <strain evidence="2 3">JCM 15657</strain>
    </source>
</reference>
<name>A0A1X1XXV3_9MYCO</name>
<evidence type="ECO:0000313" key="2">
    <source>
        <dbReference type="EMBL" id="BBX96680.1"/>
    </source>
</evidence>
<dbReference type="SUPFAM" id="SSF50475">
    <property type="entry name" value="FMN-binding split barrel"/>
    <property type="match status" value="1"/>
</dbReference>
<accession>A0A1X1XXV3</accession>
<dbReference type="PANTHER" id="PTHR35176">
    <property type="entry name" value="HEME OXYGENASE HI_0854-RELATED"/>
    <property type="match status" value="1"/>
</dbReference>
<dbReference type="GO" id="GO:0070967">
    <property type="term" value="F:coenzyme F420 binding"/>
    <property type="evidence" value="ECO:0007669"/>
    <property type="project" value="TreeGrafter"/>
</dbReference>
<dbReference type="InterPro" id="IPR012349">
    <property type="entry name" value="Split_barrel_FMN-bd"/>
</dbReference>
<dbReference type="OrthoDB" id="5738083at2"/>
<dbReference type="NCBIfam" id="TIGR03666">
    <property type="entry name" value="Rv2061_F420"/>
    <property type="match status" value="1"/>
</dbReference>
<dbReference type="Gene3D" id="2.30.110.10">
    <property type="entry name" value="Electron Transport, Fmn-binding Protein, Chain A"/>
    <property type="match status" value="1"/>
</dbReference>
<gene>
    <name evidence="2" type="ORF">MLAC_19740</name>
</gene>
<dbReference type="RefSeq" id="WP_085162013.1">
    <property type="nucleotide sequence ID" value="NZ_AP022581.1"/>
</dbReference>
<keyword evidence="3" id="KW-1185">Reference proteome</keyword>
<dbReference type="KEGG" id="mlj:MLAC_19740"/>
<dbReference type="EMBL" id="AP022581">
    <property type="protein sequence ID" value="BBX96680.1"/>
    <property type="molecule type" value="Genomic_DNA"/>
</dbReference>
<keyword evidence="1" id="KW-0560">Oxidoreductase</keyword>
<evidence type="ECO:0000313" key="3">
    <source>
        <dbReference type="Proteomes" id="UP000466396"/>
    </source>
</evidence>
<organism evidence="2 3">
    <name type="scientific">Mycobacterium lacus</name>
    <dbReference type="NCBI Taxonomy" id="169765"/>
    <lineage>
        <taxon>Bacteria</taxon>
        <taxon>Bacillati</taxon>
        <taxon>Actinomycetota</taxon>
        <taxon>Actinomycetes</taxon>
        <taxon>Mycobacteriales</taxon>
        <taxon>Mycobacteriaceae</taxon>
        <taxon>Mycobacterium</taxon>
    </lineage>
</organism>